<feature type="compositionally biased region" description="Low complexity" evidence="1">
    <location>
        <begin position="351"/>
        <end position="367"/>
    </location>
</feature>
<feature type="compositionally biased region" description="Polar residues" evidence="1">
    <location>
        <begin position="112"/>
        <end position="154"/>
    </location>
</feature>
<dbReference type="Proteomes" id="UP000297245">
    <property type="component" value="Unassembled WGS sequence"/>
</dbReference>
<keyword evidence="2" id="KW-0812">Transmembrane</keyword>
<evidence type="ECO:0000256" key="2">
    <source>
        <dbReference type="SAM" id="Phobius"/>
    </source>
</evidence>
<feature type="compositionally biased region" description="Low complexity" evidence="1">
    <location>
        <begin position="564"/>
        <end position="573"/>
    </location>
</feature>
<reference evidence="4 5" key="1">
    <citation type="journal article" date="2019" name="Nat. Ecol. Evol.">
        <title>Megaphylogeny resolves global patterns of mushroom evolution.</title>
        <authorList>
            <person name="Varga T."/>
            <person name="Krizsan K."/>
            <person name="Foldi C."/>
            <person name="Dima B."/>
            <person name="Sanchez-Garcia M."/>
            <person name="Sanchez-Ramirez S."/>
            <person name="Szollosi G.J."/>
            <person name="Szarkandi J.G."/>
            <person name="Papp V."/>
            <person name="Albert L."/>
            <person name="Andreopoulos W."/>
            <person name="Angelini C."/>
            <person name="Antonin V."/>
            <person name="Barry K.W."/>
            <person name="Bougher N.L."/>
            <person name="Buchanan P."/>
            <person name="Buyck B."/>
            <person name="Bense V."/>
            <person name="Catcheside P."/>
            <person name="Chovatia M."/>
            <person name="Cooper J."/>
            <person name="Damon W."/>
            <person name="Desjardin D."/>
            <person name="Finy P."/>
            <person name="Geml J."/>
            <person name="Haridas S."/>
            <person name="Hughes K."/>
            <person name="Justo A."/>
            <person name="Karasinski D."/>
            <person name="Kautmanova I."/>
            <person name="Kiss B."/>
            <person name="Kocsube S."/>
            <person name="Kotiranta H."/>
            <person name="LaButti K.M."/>
            <person name="Lechner B.E."/>
            <person name="Liimatainen K."/>
            <person name="Lipzen A."/>
            <person name="Lukacs Z."/>
            <person name="Mihaltcheva S."/>
            <person name="Morgado L.N."/>
            <person name="Niskanen T."/>
            <person name="Noordeloos M.E."/>
            <person name="Ohm R.A."/>
            <person name="Ortiz-Santana B."/>
            <person name="Ovrebo C."/>
            <person name="Racz N."/>
            <person name="Riley R."/>
            <person name="Savchenko A."/>
            <person name="Shiryaev A."/>
            <person name="Soop K."/>
            <person name="Spirin V."/>
            <person name="Szebenyi C."/>
            <person name="Tomsovsky M."/>
            <person name="Tulloss R.E."/>
            <person name="Uehling J."/>
            <person name="Grigoriev I.V."/>
            <person name="Vagvolgyi C."/>
            <person name="Papp T."/>
            <person name="Martin F.M."/>
            <person name="Miettinen O."/>
            <person name="Hibbett D.S."/>
            <person name="Nagy L.G."/>
        </authorList>
    </citation>
    <scope>NUCLEOTIDE SEQUENCE [LARGE SCALE GENOMIC DNA]</scope>
    <source>
        <strain evidence="4 5">CBS 962.96</strain>
    </source>
</reference>
<evidence type="ECO:0000256" key="3">
    <source>
        <dbReference type="SAM" id="SignalP"/>
    </source>
</evidence>
<dbReference type="EMBL" id="ML179328">
    <property type="protein sequence ID" value="THU90657.1"/>
    <property type="molecule type" value="Genomic_DNA"/>
</dbReference>
<feature type="compositionally biased region" description="Polar residues" evidence="1">
    <location>
        <begin position="418"/>
        <end position="473"/>
    </location>
</feature>
<feature type="region of interest" description="Disordered" evidence="1">
    <location>
        <begin position="109"/>
        <end position="290"/>
    </location>
</feature>
<feature type="compositionally biased region" description="Basic and acidic residues" evidence="1">
    <location>
        <begin position="548"/>
        <end position="563"/>
    </location>
</feature>
<feature type="compositionally biased region" description="Low complexity" evidence="1">
    <location>
        <begin position="252"/>
        <end position="287"/>
    </location>
</feature>
<evidence type="ECO:0000313" key="5">
    <source>
        <dbReference type="Proteomes" id="UP000297245"/>
    </source>
</evidence>
<accession>A0A4S8LN16</accession>
<evidence type="ECO:0000313" key="4">
    <source>
        <dbReference type="EMBL" id="THU90657.1"/>
    </source>
</evidence>
<feature type="chain" id="PRO_5020237839" description="Mid2 domain-containing protein" evidence="3">
    <location>
        <begin position="25"/>
        <end position="768"/>
    </location>
</feature>
<proteinExistence type="predicted"/>
<dbReference type="AlphaFoldDB" id="A0A4S8LN16"/>
<feature type="transmembrane region" description="Helical" evidence="2">
    <location>
        <begin position="501"/>
        <end position="526"/>
    </location>
</feature>
<feature type="region of interest" description="Disordered" evidence="1">
    <location>
        <begin position="548"/>
        <end position="675"/>
    </location>
</feature>
<feature type="compositionally biased region" description="Polar residues" evidence="1">
    <location>
        <begin position="332"/>
        <end position="341"/>
    </location>
</feature>
<organism evidence="4 5">
    <name type="scientific">Dendrothele bispora (strain CBS 962.96)</name>
    <dbReference type="NCBI Taxonomy" id="1314807"/>
    <lineage>
        <taxon>Eukaryota</taxon>
        <taxon>Fungi</taxon>
        <taxon>Dikarya</taxon>
        <taxon>Basidiomycota</taxon>
        <taxon>Agaricomycotina</taxon>
        <taxon>Agaricomycetes</taxon>
        <taxon>Agaricomycetidae</taxon>
        <taxon>Agaricales</taxon>
        <taxon>Agaricales incertae sedis</taxon>
        <taxon>Dendrothele</taxon>
    </lineage>
</organism>
<feature type="compositionally biased region" description="Polar residues" evidence="1">
    <location>
        <begin position="369"/>
        <end position="410"/>
    </location>
</feature>
<feature type="signal peptide" evidence="3">
    <location>
        <begin position="1"/>
        <end position="24"/>
    </location>
</feature>
<feature type="compositionally biased region" description="Polar residues" evidence="1">
    <location>
        <begin position="168"/>
        <end position="208"/>
    </location>
</feature>
<feature type="compositionally biased region" description="Low complexity" evidence="1">
    <location>
        <begin position="155"/>
        <end position="167"/>
    </location>
</feature>
<keyword evidence="2" id="KW-0472">Membrane</keyword>
<sequence length="768" mass="80911">MTRSSVFSLYFLLFLSLRFQDVVGLGDLNIFPIPQIACAGKPFRIEWEGALPPYRVEVTLHGSDGNHRTASELVGILTSYSTLVPEDIAHVIFSIISFDGHQRISSEIPVETCSSSTPSFGHSETSLDSSSTPEQTGTSLDYNNTQTLSVQSRIPTTPFSLPTPTSFDSESQTSAGVAPQASSNNTSRYLPSSFTVGSTPSSVDCSDPTTTLSPTQTTNSGDPPQTPPGSSIQNTNSLSFLVSPPTPVDWPSTSGSSESQTSIGPTSLSDPISSSPSLWPPTSTQTTGTPNIIELQKPSALVTPVSTVDQISQPTTSPTQDTTSGGSGNEKPVTTSPTQDATFGGSGNEKPVTPSESTTSSSASGSPVRLSSQSGPLQVDIQQTSDGADHSAVNTPTSDSQTQAANSPVLTTLVEPDGSTSTVTLSGSIADSRSPESVQNPGQTGDSSWPTTGTGPNIGSSPTSPSNPDGSSVANTDSPNPSPSSPTADDSRTPNPQKQQVGAIVGGLVGAFVVLLFAILTALRCIRGRRTPRWKRLDPFYGQEEEGFATREFSDDAPLRRSSESSFLGGDSSPGLGASRPSVMRESLIPSRSEAADHDNMEQDDEDDEDGSFRDSTSIRAVLPSRSSWSQASGDFGTNGSVAKEEDKTPRFARIPRGRSRPLPSPPTDSDPFSDSHMVTDTVYVPTSSFSFDFPAVSSGTSSVLIPSQYHQVPSTSTDSQDRSVAEVPNWEVERTGLQAEIKHLRSECARLERAAGLPPPAYNRLNR</sequence>
<keyword evidence="5" id="KW-1185">Reference proteome</keyword>
<gene>
    <name evidence="4" type="ORF">K435DRAFT_968566</name>
</gene>
<feature type="compositionally biased region" description="Low complexity" evidence="1">
    <location>
        <begin position="309"/>
        <end position="324"/>
    </location>
</feature>
<keyword evidence="3" id="KW-0732">Signal</keyword>
<keyword evidence="2" id="KW-1133">Transmembrane helix</keyword>
<evidence type="ECO:0008006" key="6">
    <source>
        <dbReference type="Google" id="ProtNLM"/>
    </source>
</evidence>
<feature type="region of interest" description="Disordered" evidence="1">
    <location>
        <begin position="305"/>
        <end position="498"/>
    </location>
</feature>
<name>A0A4S8LN16_DENBC</name>
<evidence type="ECO:0000256" key="1">
    <source>
        <dbReference type="SAM" id="MobiDB-lite"/>
    </source>
</evidence>
<feature type="compositionally biased region" description="Polar residues" evidence="1">
    <location>
        <begin position="219"/>
        <end position="240"/>
    </location>
</feature>
<protein>
    <recommendedName>
        <fullName evidence="6">Mid2 domain-containing protein</fullName>
    </recommendedName>
</protein>
<feature type="compositionally biased region" description="Low complexity" evidence="1">
    <location>
        <begin position="209"/>
        <end position="218"/>
    </location>
</feature>
<feature type="compositionally biased region" description="Polar residues" evidence="1">
    <location>
        <begin position="625"/>
        <end position="641"/>
    </location>
</feature>